<reference evidence="1" key="1">
    <citation type="submission" date="2022-04" db="EMBL/GenBank/DDBJ databases">
        <title>Consumption of N2O by Flavobacterium azooxidireducens sp. nov. isolated from Decomposing Leaf Litter of Phragmites australis (Cav.).</title>
        <authorList>
            <person name="Behrendt U."/>
            <person name="Spanner T."/>
            <person name="Augustin J."/>
            <person name="Horn M.A."/>
            <person name="Kolb S."/>
            <person name="Ulrich A."/>
        </authorList>
    </citation>
    <scope>NUCLEOTIDE SEQUENCE</scope>
    <source>
        <strain evidence="1">IGB 4-14</strain>
    </source>
</reference>
<accession>A0ABY4KGT0</accession>
<evidence type="ECO:0000313" key="2">
    <source>
        <dbReference type="Proteomes" id="UP000830583"/>
    </source>
</evidence>
<name>A0ABY4KGT0_9FLAO</name>
<dbReference type="EMBL" id="CP096205">
    <property type="protein sequence ID" value="UPQ80015.1"/>
    <property type="molecule type" value="Genomic_DNA"/>
</dbReference>
<proteinExistence type="predicted"/>
<organism evidence="1 2">
    <name type="scientific">Flavobacterium azooxidireducens</name>
    <dbReference type="NCBI Taxonomy" id="1871076"/>
    <lineage>
        <taxon>Bacteria</taxon>
        <taxon>Pseudomonadati</taxon>
        <taxon>Bacteroidota</taxon>
        <taxon>Flavobacteriia</taxon>
        <taxon>Flavobacteriales</taxon>
        <taxon>Flavobacteriaceae</taxon>
        <taxon>Flavobacterium</taxon>
    </lineage>
</organism>
<gene>
    <name evidence="1" type="ORF">M0M57_04060</name>
</gene>
<sequence length="58" mass="6812">MNSFLALIEANSFLFWCSEQKLWQKAGTWLAEKARTIRSKKFKKYCIGKLCGIFYVSK</sequence>
<keyword evidence="2" id="KW-1185">Reference proteome</keyword>
<dbReference type="Proteomes" id="UP000830583">
    <property type="component" value="Chromosome"/>
</dbReference>
<protein>
    <submittedName>
        <fullName evidence="1">Uncharacterized protein</fullName>
    </submittedName>
</protein>
<dbReference type="RefSeq" id="WP_248435626.1">
    <property type="nucleotide sequence ID" value="NZ_CP096205.1"/>
</dbReference>
<evidence type="ECO:0000313" key="1">
    <source>
        <dbReference type="EMBL" id="UPQ80015.1"/>
    </source>
</evidence>